<feature type="region of interest" description="Disordered" evidence="1">
    <location>
        <begin position="233"/>
        <end position="277"/>
    </location>
</feature>
<gene>
    <name evidence="3" type="ORF">K458DRAFT_407357</name>
</gene>
<name>A0A6G1IQ16_9PLEO</name>
<sequence>MCDIYDTLSTITNTTRLEAITACQGAANTTYCSPDNGTRANAQLRILHFTVYWPPGSYPPDCSIILKWAQDGYAHGGENTGDSKLSFGQSAFEEAQPPEQVERALPLYIIELNYGPDKESYNLTTHTGPTVTLVQTSSFTPTYIESTTTWPTPTRPPWPTTTTWSYSTPPSKSYNASPNTSRVVGILVGVLIPIILLVAILVLARKRRLRRKNGNTGLPLQQNRWPRLREESDVVTMERTREEPVTRSEGAGGVARQRGPNEDDLPPYEQENPPRSPLSIAYGPATIRVVQGSTRAPVARPIPARAQPGLSCEPWLLLQLLPREIRDVINEKLWTKAVVRFLQLRIPFGAFYGTIHRAMSLSGSLFIPTTNPPGFTTKLPVWLQVNRQIIREGLEQLCHQAVFFQDARTPRPTAKTTPTRQSSRSLPHEKAYITAYWPLLCLKFSTTVQYFQRDSDSSLP</sequence>
<dbReference type="AlphaFoldDB" id="A0A6G1IQ16"/>
<organism evidence="3 4">
    <name type="scientific">Lentithecium fluviatile CBS 122367</name>
    <dbReference type="NCBI Taxonomy" id="1168545"/>
    <lineage>
        <taxon>Eukaryota</taxon>
        <taxon>Fungi</taxon>
        <taxon>Dikarya</taxon>
        <taxon>Ascomycota</taxon>
        <taxon>Pezizomycotina</taxon>
        <taxon>Dothideomycetes</taxon>
        <taxon>Pleosporomycetidae</taxon>
        <taxon>Pleosporales</taxon>
        <taxon>Massarineae</taxon>
        <taxon>Lentitheciaceae</taxon>
        <taxon>Lentithecium</taxon>
    </lineage>
</organism>
<proteinExistence type="predicted"/>
<keyword evidence="2" id="KW-0472">Membrane</keyword>
<evidence type="ECO:0000313" key="4">
    <source>
        <dbReference type="Proteomes" id="UP000799291"/>
    </source>
</evidence>
<dbReference type="Proteomes" id="UP000799291">
    <property type="component" value="Unassembled WGS sequence"/>
</dbReference>
<feature type="transmembrane region" description="Helical" evidence="2">
    <location>
        <begin position="183"/>
        <end position="204"/>
    </location>
</feature>
<feature type="compositionally biased region" description="Basic and acidic residues" evidence="1">
    <location>
        <begin position="233"/>
        <end position="246"/>
    </location>
</feature>
<dbReference type="EMBL" id="MU005597">
    <property type="protein sequence ID" value="KAF2680336.1"/>
    <property type="molecule type" value="Genomic_DNA"/>
</dbReference>
<keyword evidence="2" id="KW-1133">Transmembrane helix</keyword>
<dbReference type="OrthoDB" id="3799620at2759"/>
<keyword evidence="4" id="KW-1185">Reference proteome</keyword>
<protein>
    <submittedName>
        <fullName evidence="3">Uncharacterized protein</fullName>
    </submittedName>
</protein>
<accession>A0A6G1IQ16</accession>
<keyword evidence="2" id="KW-0812">Transmembrane</keyword>
<evidence type="ECO:0000256" key="2">
    <source>
        <dbReference type="SAM" id="Phobius"/>
    </source>
</evidence>
<evidence type="ECO:0000256" key="1">
    <source>
        <dbReference type="SAM" id="MobiDB-lite"/>
    </source>
</evidence>
<evidence type="ECO:0000313" key="3">
    <source>
        <dbReference type="EMBL" id="KAF2680336.1"/>
    </source>
</evidence>
<reference evidence="3" key="1">
    <citation type="journal article" date="2020" name="Stud. Mycol.">
        <title>101 Dothideomycetes genomes: a test case for predicting lifestyles and emergence of pathogens.</title>
        <authorList>
            <person name="Haridas S."/>
            <person name="Albert R."/>
            <person name="Binder M."/>
            <person name="Bloem J."/>
            <person name="Labutti K."/>
            <person name="Salamov A."/>
            <person name="Andreopoulos B."/>
            <person name="Baker S."/>
            <person name="Barry K."/>
            <person name="Bills G."/>
            <person name="Bluhm B."/>
            <person name="Cannon C."/>
            <person name="Castanera R."/>
            <person name="Culley D."/>
            <person name="Daum C."/>
            <person name="Ezra D."/>
            <person name="Gonzalez J."/>
            <person name="Henrissat B."/>
            <person name="Kuo A."/>
            <person name="Liang C."/>
            <person name="Lipzen A."/>
            <person name="Lutzoni F."/>
            <person name="Magnuson J."/>
            <person name="Mondo S."/>
            <person name="Nolan M."/>
            <person name="Ohm R."/>
            <person name="Pangilinan J."/>
            <person name="Park H.-J."/>
            <person name="Ramirez L."/>
            <person name="Alfaro M."/>
            <person name="Sun H."/>
            <person name="Tritt A."/>
            <person name="Yoshinaga Y."/>
            <person name="Zwiers L.-H."/>
            <person name="Turgeon B."/>
            <person name="Goodwin S."/>
            <person name="Spatafora J."/>
            <person name="Crous P."/>
            <person name="Grigoriev I."/>
        </authorList>
    </citation>
    <scope>NUCLEOTIDE SEQUENCE</scope>
    <source>
        <strain evidence="3">CBS 122367</strain>
    </source>
</reference>